<dbReference type="PANTHER" id="PTHR43531:SF11">
    <property type="entry name" value="METHYL-ACCEPTING CHEMOTAXIS PROTEIN 3"/>
    <property type="match status" value="1"/>
</dbReference>
<evidence type="ECO:0000256" key="3">
    <source>
        <dbReference type="PROSITE-ProRule" id="PRU00284"/>
    </source>
</evidence>
<dbReference type="InterPro" id="IPR047347">
    <property type="entry name" value="YvaQ-like_sensor"/>
</dbReference>
<dbReference type="SUPFAM" id="SSF58104">
    <property type="entry name" value="Methyl-accepting chemotaxis protein (MCP) signaling domain"/>
    <property type="match status" value="1"/>
</dbReference>
<keyword evidence="6" id="KW-0472">Membrane</keyword>
<feature type="compositionally biased region" description="Low complexity" evidence="5">
    <location>
        <begin position="516"/>
        <end position="540"/>
    </location>
</feature>
<keyword evidence="4" id="KW-0175">Coiled coil</keyword>
<feature type="coiled-coil region" evidence="4">
    <location>
        <begin position="457"/>
        <end position="495"/>
    </location>
</feature>
<evidence type="ECO:0000256" key="2">
    <source>
        <dbReference type="ARBA" id="ARBA00029447"/>
    </source>
</evidence>
<dbReference type="InterPro" id="IPR004089">
    <property type="entry name" value="MCPsignal_dom"/>
</dbReference>
<evidence type="ECO:0000313" key="8">
    <source>
        <dbReference type="EMBL" id="KWT77384.1"/>
    </source>
</evidence>
<feature type="domain" description="Methyl-accepting transducer" evidence="7">
    <location>
        <begin position="271"/>
        <end position="486"/>
    </location>
</feature>
<dbReference type="PANTHER" id="PTHR43531">
    <property type="entry name" value="PROTEIN ICFG"/>
    <property type="match status" value="1"/>
</dbReference>
<dbReference type="EMBL" id="LNQR01000122">
    <property type="protein sequence ID" value="KWT77384.1"/>
    <property type="molecule type" value="Genomic_DNA"/>
</dbReference>
<feature type="compositionally biased region" description="Polar residues" evidence="5">
    <location>
        <begin position="280"/>
        <end position="298"/>
    </location>
</feature>
<comment type="caution">
    <text evidence="8">The sequence shown here is derived from an EMBL/GenBank/DDBJ whole genome shotgun (WGS) entry which is preliminary data.</text>
</comment>
<evidence type="ECO:0000256" key="1">
    <source>
        <dbReference type="ARBA" id="ARBA00022500"/>
    </source>
</evidence>
<proteinExistence type="inferred from homology"/>
<dbReference type="Gene3D" id="1.10.287.950">
    <property type="entry name" value="Methyl-accepting chemotaxis protein"/>
    <property type="match status" value="1"/>
</dbReference>
<keyword evidence="3" id="KW-0807">Transducer</keyword>
<dbReference type="InterPro" id="IPR004090">
    <property type="entry name" value="Chemotax_Me-accpt_rcpt"/>
</dbReference>
<dbReference type="InterPro" id="IPR051310">
    <property type="entry name" value="MCP_chemotaxis"/>
</dbReference>
<keyword evidence="6" id="KW-0812">Transmembrane</keyword>
<organism evidence="8 9">
    <name type="scientific">Candidatus Magnetominusculus xianensis</name>
    <dbReference type="NCBI Taxonomy" id="1748249"/>
    <lineage>
        <taxon>Bacteria</taxon>
        <taxon>Pseudomonadati</taxon>
        <taxon>Nitrospirota</taxon>
        <taxon>Nitrospiria</taxon>
        <taxon>Nitrospirales</taxon>
        <taxon>Nitrospiraceae</taxon>
        <taxon>Candidatus Magnetominusculus</taxon>
    </lineage>
</organism>
<accession>A0ABR5SCP5</accession>
<sequence length="561" mass="60346">MLQNMKTGTRLGLAFGIVVVLLLVVAVVGVSSLGNLNHELDDVVKDKYPKIAILTEIDSEINQIARSMRNMLIMEKKEQIQKELDRVQESRKKIGAYLEKLTPMIKTDSGKAALKAITDARAAYVTGQDEFLKLAAEGKQDEAKELLLTKLRAQQLSYFEAIDKMIKLQEELLDKTAKDADEAYKNSRTLIITISVAAIVLSIVIAMWITMSLLKQLGGEPHYIAGIAQSVADGDLTMRFDSGKKSETGILLAMRSMVEKLKEVVASVRTASDNVAAGSNELSSGAQQLSEGATQQAASVEETSSSMEQMTSNIKQTTDNSRQTEAIATSAAKDALDGGKAVTEAVVAMKEIASKISIIEEIARQTNLLALNAAIEAARAGEHGKGFAVVASEVRKLAERSQKAAGEISELSASSVNIAEQAGTMLNKLVPDIRKTADLVQEITAASNEQNTGAEQINKAIQQLDQVIQQNASAAEEMASTSEELSSQSEQLQATIAFFRTGAEGSFQVKPKRKPMALAHKAAAPRPKAHTPAPAPTSSKGAMIDLDDNKGHTDDSDFERY</sequence>
<feature type="region of interest" description="Disordered" evidence="5">
    <location>
        <begin position="512"/>
        <end position="561"/>
    </location>
</feature>
<dbReference type="SMART" id="SM00283">
    <property type="entry name" value="MA"/>
    <property type="match status" value="1"/>
</dbReference>
<evidence type="ECO:0000259" key="7">
    <source>
        <dbReference type="PROSITE" id="PS50111"/>
    </source>
</evidence>
<evidence type="ECO:0000313" key="9">
    <source>
        <dbReference type="Proteomes" id="UP000060487"/>
    </source>
</evidence>
<dbReference type="PROSITE" id="PS50111">
    <property type="entry name" value="CHEMOTAXIS_TRANSDUC_2"/>
    <property type="match status" value="1"/>
</dbReference>
<dbReference type="InterPro" id="IPR024478">
    <property type="entry name" value="HlyB_4HB_MCP"/>
</dbReference>
<protein>
    <submittedName>
        <fullName evidence="8">Methyl-accepting chemotaxis protein</fullName>
    </submittedName>
</protein>
<dbReference type="CDD" id="cd19411">
    <property type="entry name" value="MCP2201-like_sensor"/>
    <property type="match status" value="1"/>
</dbReference>
<evidence type="ECO:0000256" key="6">
    <source>
        <dbReference type="SAM" id="Phobius"/>
    </source>
</evidence>
<name>A0ABR5SCP5_9BACT</name>
<dbReference type="PRINTS" id="PR00260">
    <property type="entry name" value="CHEMTRNSDUCR"/>
</dbReference>
<feature type="region of interest" description="Disordered" evidence="5">
    <location>
        <begin position="279"/>
        <end position="324"/>
    </location>
</feature>
<feature type="compositionally biased region" description="Low complexity" evidence="5">
    <location>
        <begin position="299"/>
        <end position="312"/>
    </location>
</feature>
<dbReference type="CDD" id="cd11386">
    <property type="entry name" value="MCP_signal"/>
    <property type="match status" value="1"/>
</dbReference>
<dbReference type="Proteomes" id="UP000060487">
    <property type="component" value="Unassembled WGS sequence"/>
</dbReference>
<gene>
    <name evidence="8" type="ORF">ASN18_3027</name>
</gene>
<dbReference type="Pfam" id="PF00015">
    <property type="entry name" value="MCPsignal"/>
    <property type="match status" value="1"/>
</dbReference>
<dbReference type="Pfam" id="PF12729">
    <property type="entry name" value="4HB_MCP_1"/>
    <property type="match status" value="1"/>
</dbReference>
<keyword evidence="1" id="KW-0145">Chemotaxis</keyword>
<reference evidence="8 9" key="1">
    <citation type="submission" date="2015-11" db="EMBL/GenBank/DDBJ databases">
        <authorList>
            <person name="Lin W."/>
        </authorList>
    </citation>
    <scope>NUCLEOTIDE SEQUENCE [LARGE SCALE GENOMIC DNA]</scope>
    <source>
        <strain evidence="8 9">HCH-1</strain>
    </source>
</reference>
<feature type="compositionally biased region" description="Basic and acidic residues" evidence="5">
    <location>
        <begin position="547"/>
        <end position="561"/>
    </location>
</feature>
<feature type="transmembrane region" description="Helical" evidence="6">
    <location>
        <begin position="190"/>
        <end position="214"/>
    </location>
</feature>
<evidence type="ECO:0000256" key="4">
    <source>
        <dbReference type="SAM" id="Coils"/>
    </source>
</evidence>
<evidence type="ECO:0000256" key="5">
    <source>
        <dbReference type="SAM" id="MobiDB-lite"/>
    </source>
</evidence>
<keyword evidence="9" id="KW-1185">Reference proteome</keyword>
<comment type="similarity">
    <text evidence="2">Belongs to the methyl-accepting chemotaxis (MCP) protein family.</text>
</comment>
<feature type="compositionally biased region" description="Polar residues" evidence="5">
    <location>
        <begin position="313"/>
        <end position="324"/>
    </location>
</feature>
<keyword evidence="6" id="KW-1133">Transmembrane helix</keyword>